<protein>
    <submittedName>
        <fullName evidence="2">Uncharacterized protein</fullName>
    </submittedName>
</protein>
<sequence>MPTSVYGHSITHVNTFLSATAMSTPNAFSDTENQPVSNLPATVHFSSTLSQPAVAKERAPTAEGVATSETPRVRVNQAPSNSSVHSGSTARNSIRIREDDPAGSNFRLTQTEEYSLTNKDSATPKLSKNQVNSSPTASTHSSLHQPAQNSDGANIAIQKYSQAIIEPYRRQTLNQSGQLNKESEKLLGIPKYQSTSSGVSY</sequence>
<proteinExistence type="predicted"/>
<evidence type="ECO:0000313" key="2">
    <source>
        <dbReference type="EMBL" id="KIK54352.1"/>
    </source>
</evidence>
<evidence type="ECO:0000256" key="1">
    <source>
        <dbReference type="SAM" id="MobiDB-lite"/>
    </source>
</evidence>
<name>A0A0D0C8R4_9AGAR</name>
<gene>
    <name evidence="2" type="ORF">GYMLUDRAFT_88079</name>
</gene>
<organism evidence="2 3">
    <name type="scientific">Collybiopsis luxurians FD-317 M1</name>
    <dbReference type="NCBI Taxonomy" id="944289"/>
    <lineage>
        <taxon>Eukaryota</taxon>
        <taxon>Fungi</taxon>
        <taxon>Dikarya</taxon>
        <taxon>Basidiomycota</taxon>
        <taxon>Agaricomycotina</taxon>
        <taxon>Agaricomycetes</taxon>
        <taxon>Agaricomycetidae</taxon>
        <taxon>Agaricales</taxon>
        <taxon>Marasmiineae</taxon>
        <taxon>Omphalotaceae</taxon>
        <taxon>Collybiopsis</taxon>
        <taxon>Collybiopsis luxurians</taxon>
    </lineage>
</organism>
<feature type="region of interest" description="Disordered" evidence="1">
    <location>
        <begin position="50"/>
        <end position="151"/>
    </location>
</feature>
<dbReference type="Proteomes" id="UP000053593">
    <property type="component" value="Unassembled WGS sequence"/>
</dbReference>
<dbReference type="HOGENOM" id="CLU_1283394_0_0_1"/>
<evidence type="ECO:0000313" key="3">
    <source>
        <dbReference type="Proteomes" id="UP000053593"/>
    </source>
</evidence>
<feature type="compositionally biased region" description="Polar residues" evidence="1">
    <location>
        <begin position="77"/>
        <end position="92"/>
    </location>
</feature>
<dbReference type="EMBL" id="KN834816">
    <property type="protein sequence ID" value="KIK54352.1"/>
    <property type="molecule type" value="Genomic_DNA"/>
</dbReference>
<dbReference type="AlphaFoldDB" id="A0A0D0C8R4"/>
<keyword evidence="3" id="KW-1185">Reference proteome</keyword>
<accession>A0A0D0C8R4</accession>
<feature type="compositionally biased region" description="Polar residues" evidence="1">
    <location>
        <begin position="106"/>
        <end position="151"/>
    </location>
</feature>
<reference evidence="2 3" key="1">
    <citation type="submission" date="2014-04" db="EMBL/GenBank/DDBJ databases">
        <title>Evolutionary Origins and Diversification of the Mycorrhizal Mutualists.</title>
        <authorList>
            <consortium name="DOE Joint Genome Institute"/>
            <consortium name="Mycorrhizal Genomics Consortium"/>
            <person name="Kohler A."/>
            <person name="Kuo A."/>
            <person name="Nagy L.G."/>
            <person name="Floudas D."/>
            <person name="Copeland A."/>
            <person name="Barry K.W."/>
            <person name="Cichocki N."/>
            <person name="Veneault-Fourrey C."/>
            <person name="LaButti K."/>
            <person name="Lindquist E.A."/>
            <person name="Lipzen A."/>
            <person name="Lundell T."/>
            <person name="Morin E."/>
            <person name="Murat C."/>
            <person name="Riley R."/>
            <person name="Ohm R."/>
            <person name="Sun H."/>
            <person name="Tunlid A."/>
            <person name="Henrissat B."/>
            <person name="Grigoriev I.V."/>
            <person name="Hibbett D.S."/>
            <person name="Martin F."/>
        </authorList>
    </citation>
    <scope>NUCLEOTIDE SEQUENCE [LARGE SCALE GENOMIC DNA]</scope>
    <source>
        <strain evidence="2 3">FD-317 M1</strain>
    </source>
</reference>